<organism evidence="2 3">
    <name type="scientific">Actinocatenispora sera</name>
    <dbReference type="NCBI Taxonomy" id="390989"/>
    <lineage>
        <taxon>Bacteria</taxon>
        <taxon>Bacillati</taxon>
        <taxon>Actinomycetota</taxon>
        <taxon>Actinomycetes</taxon>
        <taxon>Micromonosporales</taxon>
        <taxon>Micromonosporaceae</taxon>
        <taxon>Actinocatenispora</taxon>
    </lineage>
</organism>
<dbReference type="SUPFAM" id="SSF52266">
    <property type="entry name" value="SGNH hydrolase"/>
    <property type="match status" value="1"/>
</dbReference>
<sequence>MPTTAHQTGLRTAWLAPGDQAAEPTLTDATASSSYLWLTGVDVLAPDTAAVIVALGDSLVDGMETTPGADAPWPSALARRLAADPVLAPRAVVNMGIAGNRVLRESHGMGASALARFDRDVLARPGVRWVVLLAGINDLFFGLLPGTPEHERAGADDVVTGYRMLLTRAHVHDLRIVGCTLPPIAGAPICTPELVELHRQVNEWIRGSGEFDAVVDVETVLHDPADPGRMRADLVTADGVHPSDAGHAAIADAFDLNLFRR</sequence>
<dbReference type="RefSeq" id="WP_051801791.1">
    <property type="nucleotide sequence ID" value="NZ_AP023354.1"/>
</dbReference>
<feature type="domain" description="SGNH hydrolase-type esterase" evidence="1">
    <location>
        <begin position="54"/>
        <end position="249"/>
    </location>
</feature>
<dbReference type="EMBL" id="AP023354">
    <property type="protein sequence ID" value="BCJ26175.1"/>
    <property type="molecule type" value="Genomic_DNA"/>
</dbReference>
<reference evidence="2" key="1">
    <citation type="submission" date="2020-08" db="EMBL/GenBank/DDBJ databases">
        <title>Whole genome shotgun sequence of Actinocatenispora sera NBRC 101916.</title>
        <authorList>
            <person name="Komaki H."/>
            <person name="Tamura T."/>
        </authorList>
    </citation>
    <scope>NUCLEOTIDE SEQUENCE</scope>
    <source>
        <strain evidence="2">NBRC 101916</strain>
    </source>
</reference>
<dbReference type="PANTHER" id="PTHR43784:SF2">
    <property type="entry name" value="GDSL-LIKE LIPASE_ACYLHYDROLASE, PUTATIVE (AFU_ORTHOLOGUE AFUA_2G00820)-RELATED"/>
    <property type="match status" value="1"/>
</dbReference>
<dbReference type="InterPro" id="IPR036514">
    <property type="entry name" value="SGNH_hydro_sf"/>
</dbReference>
<dbReference type="InterPro" id="IPR013830">
    <property type="entry name" value="SGNH_hydro"/>
</dbReference>
<dbReference type="Gene3D" id="3.40.50.1110">
    <property type="entry name" value="SGNH hydrolase"/>
    <property type="match status" value="1"/>
</dbReference>
<name>A0A810KU45_9ACTN</name>
<proteinExistence type="predicted"/>
<dbReference type="KEGG" id="aser:Asera_02830"/>
<dbReference type="CDD" id="cd01830">
    <property type="entry name" value="XynE_like"/>
    <property type="match status" value="1"/>
</dbReference>
<gene>
    <name evidence="2" type="ORF">Asera_02830</name>
</gene>
<evidence type="ECO:0000313" key="2">
    <source>
        <dbReference type="EMBL" id="BCJ26175.1"/>
    </source>
</evidence>
<evidence type="ECO:0000259" key="1">
    <source>
        <dbReference type="Pfam" id="PF13472"/>
    </source>
</evidence>
<protein>
    <recommendedName>
        <fullName evidence="1">SGNH hydrolase-type esterase domain-containing protein</fullName>
    </recommendedName>
</protein>
<dbReference type="Proteomes" id="UP000680750">
    <property type="component" value="Chromosome"/>
</dbReference>
<dbReference type="InterPro" id="IPR053140">
    <property type="entry name" value="GDSL_Rv0518-like"/>
</dbReference>
<dbReference type="AlphaFoldDB" id="A0A810KU45"/>
<keyword evidence="3" id="KW-1185">Reference proteome</keyword>
<dbReference type="Pfam" id="PF13472">
    <property type="entry name" value="Lipase_GDSL_2"/>
    <property type="match status" value="1"/>
</dbReference>
<accession>A0A810KU45</accession>
<evidence type="ECO:0000313" key="3">
    <source>
        <dbReference type="Proteomes" id="UP000680750"/>
    </source>
</evidence>
<dbReference type="PANTHER" id="PTHR43784">
    <property type="entry name" value="GDSL-LIKE LIPASE/ACYLHYDROLASE, PUTATIVE (AFU_ORTHOLOGUE AFUA_2G00820)-RELATED"/>
    <property type="match status" value="1"/>
</dbReference>